<feature type="compositionally biased region" description="Acidic residues" evidence="1">
    <location>
        <begin position="248"/>
        <end position="260"/>
    </location>
</feature>
<sequence>MVDIPVIDTDPQHKHPSEGVLANLPKLSLGLPYSEETVQDLHAAGVVYAELLLPAGSSDFPQHEGIDIRYLITGHTLSDARYALSHHGSQVVGFAIDAEPEEGVLDLLAEHWMPVSGRLEDLPHGAVQRVSCASEICDDFGANEEGITLGGRSSWIRDRRIAVLLDSSGEDLGDHPLPLLRDLGMACIPVTQAAEILPEMHGLVEGFSYDPAEFLEILSDGLDASFLSLPERSALFHQVFLPAYQELADPESEPDSDPDAASEVHANDTEVTEAPRFSHDVWHHAQHHHDDSPGDKDGGISLRMDF</sequence>
<proteinExistence type="predicted"/>
<feature type="region of interest" description="Disordered" evidence="1">
    <location>
        <begin position="248"/>
        <end position="306"/>
    </location>
</feature>
<reference evidence="2 3" key="1">
    <citation type="submission" date="2019-12" db="EMBL/GenBank/DDBJ databases">
        <title>Corynebacterium sp. nov., isolated from feces of the Anser Albifrons in China.</title>
        <authorList>
            <person name="Liu Q."/>
        </authorList>
    </citation>
    <scope>NUCLEOTIDE SEQUENCE [LARGE SCALE GENOMIC DNA]</scope>
    <source>
        <strain evidence="2 3">4H37-19</strain>
    </source>
</reference>
<dbReference type="EMBL" id="CP046884">
    <property type="protein sequence ID" value="QNQ89714.1"/>
    <property type="molecule type" value="Genomic_DNA"/>
</dbReference>
<organism evidence="2 3">
    <name type="scientific">Corynebacterium poyangense</name>
    <dbReference type="NCBI Taxonomy" id="2684405"/>
    <lineage>
        <taxon>Bacteria</taxon>
        <taxon>Bacillati</taxon>
        <taxon>Actinomycetota</taxon>
        <taxon>Actinomycetes</taxon>
        <taxon>Mycobacteriales</taxon>
        <taxon>Corynebacteriaceae</taxon>
        <taxon>Corynebacterium</taxon>
    </lineage>
</organism>
<protein>
    <submittedName>
        <fullName evidence="2">Uncharacterized protein</fullName>
    </submittedName>
</protein>
<feature type="compositionally biased region" description="Basic and acidic residues" evidence="1">
    <location>
        <begin position="276"/>
        <end position="306"/>
    </location>
</feature>
<evidence type="ECO:0000256" key="1">
    <source>
        <dbReference type="SAM" id="MobiDB-lite"/>
    </source>
</evidence>
<dbReference type="AlphaFoldDB" id="A0A7H0SMD9"/>
<gene>
    <name evidence="2" type="ORF">GP475_02925</name>
</gene>
<name>A0A7H0SMD9_9CORY</name>
<evidence type="ECO:0000313" key="2">
    <source>
        <dbReference type="EMBL" id="QNQ89714.1"/>
    </source>
</evidence>
<dbReference type="Proteomes" id="UP000516320">
    <property type="component" value="Chromosome"/>
</dbReference>
<dbReference type="KEGG" id="cpoy:GP475_02925"/>
<evidence type="ECO:0000313" key="3">
    <source>
        <dbReference type="Proteomes" id="UP000516320"/>
    </source>
</evidence>
<accession>A0A7H0SMD9</accession>
<dbReference type="RefSeq" id="WP_187975165.1">
    <property type="nucleotide sequence ID" value="NZ_CP046884.1"/>
</dbReference>
<keyword evidence="3" id="KW-1185">Reference proteome</keyword>